<gene>
    <name evidence="1" type="ORF">L1987_32330</name>
</gene>
<dbReference type="EMBL" id="CM042027">
    <property type="protein sequence ID" value="KAI3804157.1"/>
    <property type="molecule type" value="Genomic_DNA"/>
</dbReference>
<evidence type="ECO:0000313" key="1">
    <source>
        <dbReference type="EMBL" id="KAI3804157.1"/>
    </source>
</evidence>
<dbReference type="Proteomes" id="UP001056120">
    <property type="component" value="Linkage Group LG10"/>
</dbReference>
<comment type="caution">
    <text evidence="1">The sequence shown here is derived from an EMBL/GenBank/DDBJ whole genome shotgun (WGS) entry which is preliminary data.</text>
</comment>
<accession>A0ACB9I7V8</accession>
<reference evidence="1 2" key="2">
    <citation type="journal article" date="2022" name="Mol. Ecol. Resour.">
        <title>The genomes of chicory, endive, great burdock and yacon provide insights into Asteraceae paleo-polyploidization history and plant inulin production.</title>
        <authorList>
            <person name="Fan W."/>
            <person name="Wang S."/>
            <person name="Wang H."/>
            <person name="Wang A."/>
            <person name="Jiang F."/>
            <person name="Liu H."/>
            <person name="Zhao H."/>
            <person name="Xu D."/>
            <person name="Zhang Y."/>
        </authorList>
    </citation>
    <scope>NUCLEOTIDE SEQUENCE [LARGE SCALE GENOMIC DNA]</scope>
    <source>
        <strain evidence="2">cv. Yunnan</strain>
        <tissue evidence="1">Leaves</tissue>
    </source>
</reference>
<reference evidence="2" key="1">
    <citation type="journal article" date="2022" name="Mol. Ecol. Resour.">
        <title>The genomes of chicory, endive, great burdock and yacon provide insights into Asteraceae palaeo-polyploidization history and plant inulin production.</title>
        <authorList>
            <person name="Fan W."/>
            <person name="Wang S."/>
            <person name="Wang H."/>
            <person name="Wang A."/>
            <person name="Jiang F."/>
            <person name="Liu H."/>
            <person name="Zhao H."/>
            <person name="Xu D."/>
            <person name="Zhang Y."/>
        </authorList>
    </citation>
    <scope>NUCLEOTIDE SEQUENCE [LARGE SCALE GENOMIC DNA]</scope>
    <source>
        <strain evidence="2">cv. Yunnan</strain>
    </source>
</reference>
<keyword evidence="2" id="KW-1185">Reference proteome</keyword>
<sequence length="97" mass="11043">MLLVMVKFSFLEAESICNLATFCSLFTMSLFMLCYNTFRIVSCGGIALFGYYRILTITVVFNVMIASMKASGNSTTRLFRLNKKQWLLTKHFSQVGI</sequence>
<evidence type="ECO:0000313" key="2">
    <source>
        <dbReference type="Proteomes" id="UP001056120"/>
    </source>
</evidence>
<protein>
    <submittedName>
        <fullName evidence="1">Uncharacterized protein</fullName>
    </submittedName>
</protein>
<name>A0ACB9I7V8_9ASTR</name>
<proteinExistence type="predicted"/>
<organism evidence="1 2">
    <name type="scientific">Smallanthus sonchifolius</name>
    <dbReference type="NCBI Taxonomy" id="185202"/>
    <lineage>
        <taxon>Eukaryota</taxon>
        <taxon>Viridiplantae</taxon>
        <taxon>Streptophyta</taxon>
        <taxon>Embryophyta</taxon>
        <taxon>Tracheophyta</taxon>
        <taxon>Spermatophyta</taxon>
        <taxon>Magnoliopsida</taxon>
        <taxon>eudicotyledons</taxon>
        <taxon>Gunneridae</taxon>
        <taxon>Pentapetalae</taxon>
        <taxon>asterids</taxon>
        <taxon>campanulids</taxon>
        <taxon>Asterales</taxon>
        <taxon>Asteraceae</taxon>
        <taxon>Asteroideae</taxon>
        <taxon>Heliantheae alliance</taxon>
        <taxon>Millerieae</taxon>
        <taxon>Smallanthus</taxon>
    </lineage>
</organism>